<evidence type="ECO:0000256" key="1">
    <source>
        <dbReference type="ARBA" id="ARBA00022741"/>
    </source>
</evidence>
<evidence type="ECO:0000313" key="8">
    <source>
        <dbReference type="EMBL" id="CCI48513.1"/>
    </source>
</evidence>
<organism evidence="8 9">
    <name type="scientific">Albugo candida</name>
    <dbReference type="NCBI Taxonomy" id="65357"/>
    <lineage>
        <taxon>Eukaryota</taxon>
        <taxon>Sar</taxon>
        <taxon>Stramenopiles</taxon>
        <taxon>Oomycota</taxon>
        <taxon>Peronosporomycetes</taxon>
        <taxon>Albuginales</taxon>
        <taxon>Albuginaceae</taxon>
        <taxon>Albugo</taxon>
    </lineage>
</organism>
<dbReference type="InParanoid" id="A0A024GPR0"/>
<evidence type="ECO:0000313" key="9">
    <source>
        <dbReference type="Proteomes" id="UP000053237"/>
    </source>
</evidence>
<evidence type="ECO:0000256" key="2">
    <source>
        <dbReference type="ARBA" id="ARBA00022840"/>
    </source>
</evidence>
<name>A0A024GPR0_9STRA</name>
<keyword evidence="9" id="KW-1185">Reference proteome</keyword>
<dbReference type="SUPFAM" id="SSF52540">
    <property type="entry name" value="P-loop containing nucleoside triphosphate hydrolases"/>
    <property type="match status" value="1"/>
</dbReference>
<feature type="binding site" evidence="3">
    <location>
        <begin position="205"/>
        <end position="212"/>
    </location>
    <ligand>
        <name>ATP</name>
        <dbReference type="ChEBI" id="CHEBI:30616"/>
    </ligand>
</feature>
<dbReference type="STRING" id="65357.A0A024GPR0"/>
<keyword evidence="1 3" id="KW-0547">Nucleotide-binding</keyword>
<dbReference type="OrthoDB" id="3176171at2759"/>
<dbReference type="GO" id="GO:0005524">
    <property type="term" value="F:ATP binding"/>
    <property type="evidence" value="ECO:0007669"/>
    <property type="project" value="UniProtKB-UniRule"/>
</dbReference>
<feature type="coiled-coil region" evidence="5">
    <location>
        <begin position="52"/>
        <end position="79"/>
    </location>
</feature>
<evidence type="ECO:0000256" key="6">
    <source>
        <dbReference type="SAM" id="MobiDB-lite"/>
    </source>
</evidence>
<comment type="similarity">
    <text evidence="3 4">Belongs to the TRAFAC class myosin-kinesin ATPase superfamily. Kinesin family.</text>
</comment>
<dbReference type="Pfam" id="PF00225">
    <property type="entry name" value="Kinesin"/>
    <property type="match status" value="1"/>
</dbReference>
<dbReference type="GO" id="GO:0003777">
    <property type="term" value="F:microtubule motor activity"/>
    <property type="evidence" value="ECO:0007669"/>
    <property type="project" value="InterPro"/>
</dbReference>
<evidence type="ECO:0000256" key="4">
    <source>
        <dbReference type="RuleBase" id="RU000394"/>
    </source>
</evidence>
<feature type="region of interest" description="Disordered" evidence="6">
    <location>
        <begin position="610"/>
        <end position="692"/>
    </location>
</feature>
<comment type="caution">
    <text evidence="8">The sequence shown here is derived from an EMBL/GenBank/DDBJ whole genome shotgun (WGS) entry which is preliminary data.</text>
</comment>
<sequence length="773" mass="87966">MGESTERIHRLHTNGIKQLKESLTALKRDVSLSIRLCSQDFALLGQELVTSLKLKQRQEKRLERKLQSEREKRLELLHKCQQQSYDLSARRTMRLLCRIRPYTHDSKDLQSSDHVKDDHEGVLSHINGYRHRKDLVVKKVVTDTNDQRNESVQISALSNGNVYKKFHFPRVFGEACTQLEVFEEILPILHPVVNNGSHACIFAYGQTDSGKTYSMQGTNENPGIYYHTGAVLFHLKEKQSYFYDIKVSMQIVEIYNDEIYDLIAIKCEKNAQNLDLLSPSLKGMHAKLEHKYHRELRHGDNGIQLQNVSKVVVESVGDILSTITSAKRNAKLLPFSTQEGSRRSHNIVLLDIYRKEKSGSAAFDENHYGRIALVDLAGSEKLTKTKTSHIPRIRDAKCVNKSLAALNDVMIAIEARDKHVPYRNSKLTHLLQATLGHPDRNIVMLVHVSPRSTDLKETLNTLKFASRISESQNLHTTLHTEHSETGRLNAIISSQQKQLERLQEKLKQETELKRKYEKRLEEYRLDEAKRRNRDDVELKSLQNHRALSPFSARTALRMSSPASSMDPLPYMTRRWSLYASRNKEHDRYGNVQLPSKFSMEGQENVNANILSSTKSTPGKTFLSPHKKVSKVDLSSSKKQPDKRSLEPQVIATKKRPAVEVRSILKKHRRDDPEQIKSTVANDTQPINDSCDSASQSLLSAQNTNKQVSFYMSPNSKAPDHSPRKVSLTPSSPYPVTLSNPLRERIILEPPRAGRTTVATESITASSVAGYVEM</sequence>
<gene>
    <name evidence="8" type="ORF">BN9_096510</name>
</gene>
<keyword evidence="2 3" id="KW-0067">ATP-binding</keyword>
<dbReference type="EMBL" id="CAIX01000231">
    <property type="protein sequence ID" value="CCI48513.1"/>
    <property type="molecule type" value="Genomic_DNA"/>
</dbReference>
<dbReference type="PRINTS" id="PR00380">
    <property type="entry name" value="KINESINHEAVY"/>
</dbReference>
<reference evidence="8 9" key="1">
    <citation type="submission" date="2012-05" db="EMBL/GenBank/DDBJ databases">
        <title>Recombination and specialization in a pathogen metapopulation.</title>
        <authorList>
            <person name="Gardiner A."/>
            <person name="Kemen E."/>
            <person name="Schultz-Larsen T."/>
            <person name="MacLean D."/>
            <person name="Van Oosterhout C."/>
            <person name="Jones J.D.G."/>
        </authorList>
    </citation>
    <scope>NUCLEOTIDE SEQUENCE [LARGE SCALE GENOMIC DNA]</scope>
    <source>
        <strain evidence="8 9">Ac Nc2</strain>
    </source>
</reference>
<dbReference type="InterPro" id="IPR036961">
    <property type="entry name" value="Kinesin_motor_dom_sf"/>
</dbReference>
<accession>A0A024GPR0</accession>
<proteinExistence type="inferred from homology"/>
<dbReference type="InterPro" id="IPR019821">
    <property type="entry name" value="Kinesin_motor_CS"/>
</dbReference>
<dbReference type="InterPro" id="IPR001752">
    <property type="entry name" value="Kinesin_motor_dom"/>
</dbReference>
<keyword evidence="3 4" id="KW-0505">Motor protein</keyword>
<dbReference type="PROSITE" id="PS50067">
    <property type="entry name" value="KINESIN_MOTOR_2"/>
    <property type="match status" value="1"/>
</dbReference>
<dbReference type="GO" id="GO:0008017">
    <property type="term" value="F:microtubule binding"/>
    <property type="evidence" value="ECO:0007669"/>
    <property type="project" value="InterPro"/>
</dbReference>
<dbReference type="PANTHER" id="PTHR47972:SF28">
    <property type="entry name" value="KINESIN-LIKE PROTEIN KLP-3"/>
    <property type="match status" value="1"/>
</dbReference>
<dbReference type="PROSITE" id="PS00411">
    <property type="entry name" value="KINESIN_MOTOR_1"/>
    <property type="match status" value="1"/>
</dbReference>
<dbReference type="AlphaFoldDB" id="A0A024GPR0"/>
<feature type="compositionally biased region" description="Polar residues" evidence="6">
    <location>
        <begin position="675"/>
        <end position="692"/>
    </location>
</feature>
<evidence type="ECO:0000256" key="5">
    <source>
        <dbReference type="SAM" id="Coils"/>
    </source>
</evidence>
<dbReference type="Gene3D" id="3.40.850.10">
    <property type="entry name" value="Kinesin motor domain"/>
    <property type="match status" value="1"/>
</dbReference>
<dbReference type="Proteomes" id="UP000053237">
    <property type="component" value="Unassembled WGS sequence"/>
</dbReference>
<dbReference type="PANTHER" id="PTHR47972">
    <property type="entry name" value="KINESIN-LIKE PROTEIN KLP-3"/>
    <property type="match status" value="1"/>
</dbReference>
<feature type="region of interest" description="Disordered" evidence="6">
    <location>
        <begin position="709"/>
        <end position="736"/>
    </location>
</feature>
<evidence type="ECO:0000256" key="3">
    <source>
        <dbReference type="PROSITE-ProRule" id="PRU00283"/>
    </source>
</evidence>
<protein>
    <recommendedName>
        <fullName evidence="4">Kinesin-like protein</fullName>
    </recommendedName>
</protein>
<evidence type="ECO:0000259" key="7">
    <source>
        <dbReference type="PROSITE" id="PS50067"/>
    </source>
</evidence>
<dbReference type="InterPro" id="IPR027640">
    <property type="entry name" value="Kinesin-like_fam"/>
</dbReference>
<dbReference type="GO" id="GO:0007018">
    <property type="term" value="P:microtubule-based movement"/>
    <property type="evidence" value="ECO:0007669"/>
    <property type="project" value="InterPro"/>
</dbReference>
<keyword evidence="5" id="KW-0175">Coiled coil</keyword>
<dbReference type="GO" id="GO:0005874">
    <property type="term" value="C:microtubule"/>
    <property type="evidence" value="ECO:0007669"/>
    <property type="project" value="UniProtKB-KW"/>
</dbReference>
<feature type="domain" description="Kinesin motor" evidence="7">
    <location>
        <begin position="92"/>
        <end position="471"/>
    </location>
</feature>
<feature type="coiled-coil region" evidence="5">
    <location>
        <begin position="489"/>
        <end position="526"/>
    </location>
</feature>
<dbReference type="InterPro" id="IPR027417">
    <property type="entry name" value="P-loop_NTPase"/>
</dbReference>
<keyword evidence="4" id="KW-0493">Microtubule</keyword>
<dbReference type="SMART" id="SM00129">
    <property type="entry name" value="KISc"/>
    <property type="match status" value="1"/>
</dbReference>